<dbReference type="InterPro" id="IPR036927">
    <property type="entry name" value="Cyt_c_oxase-like_su1_sf"/>
</dbReference>
<protein>
    <submittedName>
        <fullName evidence="2">Uncharacterized protein</fullName>
    </submittedName>
</protein>
<feature type="transmembrane region" description="Helical" evidence="1">
    <location>
        <begin position="71"/>
        <end position="89"/>
    </location>
</feature>
<feature type="transmembrane region" description="Helical" evidence="1">
    <location>
        <begin position="225"/>
        <end position="245"/>
    </location>
</feature>
<feature type="transmembrane region" description="Helical" evidence="1">
    <location>
        <begin position="200"/>
        <end position="219"/>
    </location>
</feature>
<feature type="transmembrane region" description="Helical" evidence="1">
    <location>
        <begin position="134"/>
        <end position="152"/>
    </location>
</feature>
<keyword evidence="1" id="KW-0812">Transmembrane</keyword>
<feature type="transmembrane region" description="Helical" evidence="1">
    <location>
        <begin position="95"/>
        <end position="113"/>
    </location>
</feature>
<sequence length="400" mass="46198">MPKSFIITCLFNFLIAALMGLLLRYMFINPVSINYRYLTHAHSHIAMLGWVYLMLYAFFVQYFISEKKSVYTKLFWLTQVAVLGMMFSFPFQGYAAISISFSTLHIFGSYFFVYRLWQDIQISNPLVKKLVKTALIFMLLSTVGIWCLGPAASTLGPSSAFYQIAIQFFLHFQFNGWFLFAVLAVACFQLQLKPSKNTNLFYYCLTAATLFTFAMPVQWFANHPILYWLNTIGLFLQITALIMVFKIIQTQPKNILKNSRPLARTMYIFAFICFCVKILFQTASIIPVFSASLYTHHNFIIGFIHLTMLGVITGFIWAFLIQSRIFKITPTLRIGFTCFLLGFLCTEALLFMQGTFYLFQWGILPSYHLLLFSTSILLAAGVLLILLSYLQQNFKRKIHI</sequence>
<dbReference type="EMBL" id="JBHULS010000001">
    <property type="protein sequence ID" value="MFD2550480.1"/>
    <property type="molecule type" value="Genomic_DNA"/>
</dbReference>
<evidence type="ECO:0000256" key="1">
    <source>
        <dbReference type="SAM" id="Phobius"/>
    </source>
</evidence>
<feature type="transmembrane region" description="Helical" evidence="1">
    <location>
        <begin position="369"/>
        <end position="390"/>
    </location>
</feature>
<feature type="transmembrane region" description="Helical" evidence="1">
    <location>
        <begin position="332"/>
        <end position="357"/>
    </location>
</feature>
<evidence type="ECO:0000313" key="3">
    <source>
        <dbReference type="Proteomes" id="UP001597472"/>
    </source>
</evidence>
<feature type="transmembrane region" description="Helical" evidence="1">
    <location>
        <begin position="47"/>
        <end position="64"/>
    </location>
</feature>
<comment type="caution">
    <text evidence="2">The sequence shown here is derived from an EMBL/GenBank/DDBJ whole genome shotgun (WGS) entry which is preliminary data.</text>
</comment>
<keyword evidence="1" id="KW-0472">Membrane</keyword>
<evidence type="ECO:0000313" key="2">
    <source>
        <dbReference type="EMBL" id="MFD2550480.1"/>
    </source>
</evidence>
<dbReference type="RefSeq" id="WP_376891275.1">
    <property type="nucleotide sequence ID" value="NZ_JBHULS010000001.1"/>
</dbReference>
<dbReference type="SUPFAM" id="SSF81442">
    <property type="entry name" value="Cytochrome c oxidase subunit I-like"/>
    <property type="match status" value="1"/>
</dbReference>
<name>A0ABW5KRV8_9FLAO</name>
<reference evidence="3" key="1">
    <citation type="journal article" date="2019" name="Int. J. Syst. Evol. Microbiol.">
        <title>The Global Catalogue of Microorganisms (GCM) 10K type strain sequencing project: providing services to taxonomists for standard genome sequencing and annotation.</title>
        <authorList>
            <consortium name="The Broad Institute Genomics Platform"/>
            <consortium name="The Broad Institute Genome Sequencing Center for Infectious Disease"/>
            <person name="Wu L."/>
            <person name="Ma J."/>
        </authorList>
    </citation>
    <scope>NUCLEOTIDE SEQUENCE [LARGE SCALE GENOMIC DNA]</scope>
    <source>
        <strain evidence="3">KCTC 42587</strain>
    </source>
</reference>
<feature type="transmembrane region" description="Helical" evidence="1">
    <location>
        <begin position="266"/>
        <end position="293"/>
    </location>
</feature>
<keyword evidence="1" id="KW-1133">Transmembrane helix</keyword>
<keyword evidence="3" id="KW-1185">Reference proteome</keyword>
<organism evidence="2 3">
    <name type="scientific">Bizionia sediminis</name>
    <dbReference type="NCBI Taxonomy" id="1737064"/>
    <lineage>
        <taxon>Bacteria</taxon>
        <taxon>Pseudomonadati</taxon>
        <taxon>Bacteroidota</taxon>
        <taxon>Flavobacteriia</taxon>
        <taxon>Flavobacteriales</taxon>
        <taxon>Flavobacteriaceae</taxon>
        <taxon>Bizionia</taxon>
    </lineage>
</organism>
<feature type="transmembrane region" description="Helical" evidence="1">
    <location>
        <begin position="5"/>
        <end position="27"/>
    </location>
</feature>
<gene>
    <name evidence="2" type="ORF">ACFSQP_01500</name>
</gene>
<feature type="transmembrane region" description="Helical" evidence="1">
    <location>
        <begin position="299"/>
        <end position="320"/>
    </location>
</feature>
<proteinExistence type="predicted"/>
<feature type="transmembrane region" description="Helical" evidence="1">
    <location>
        <begin position="164"/>
        <end position="188"/>
    </location>
</feature>
<dbReference type="Proteomes" id="UP001597472">
    <property type="component" value="Unassembled WGS sequence"/>
</dbReference>
<accession>A0ABW5KRV8</accession>